<dbReference type="Proteomes" id="UP000676917">
    <property type="component" value="Unassembled WGS sequence"/>
</dbReference>
<accession>A0A919X4Q7</accession>
<sequence>MIRIVLAGFFSLVFPGIGQLFNRQWIKGISFIVIELCLLYFATPEVWVVMIYRVIWLISIIDASVIAYLVYKGKKELHVLKGWRAVLVVGLANLIILPIALLPSLLPHISYYLAVTQMTDAKGGSAEQLQEEKKIYEDYLVETYGEEFSLGDATFNSNYGHYLVDASPKTNPNLVFGVYQDWNDKINDSYIDTLWGEEARNEVSPIIEKLYEDVWMNHVEVAIKAGSKEKILIENKQIIGFNEGRSKYPQDYYYWVELLVFQDYDNPEQELEKLYEIITYFKNAEIQVTSFDVKYYDETLLEKEGSDIEPGYKYNEYATHFISLNKDKINQINSIKDLEEHMITLE</sequence>
<proteinExistence type="predicted"/>
<keyword evidence="1" id="KW-1133">Transmembrane helix</keyword>
<evidence type="ECO:0000313" key="3">
    <source>
        <dbReference type="Proteomes" id="UP000676917"/>
    </source>
</evidence>
<keyword evidence="1" id="KW-0472">Membrane</keyword>
<reference evidence="2" key="1">
    <citation type="submission" date="2021-03" db="EMBL/GenBank/DDBJ databases">
        <title>Antimicrobial resistance genes in bacteria isolated from Japanese honey, and their potential for conferring macrolide and lincosamide resistance in the American foulbrood pathogen Paenibacillus larvae.</title>
        <authorList>
            <person name="Okamoto M."/>
            <person name="Kumagai M."/>
            <person name="Kanamori H."/>
            <person name="Takamatsu D."/>
        </authorList>
    </citation>
    <scope>NUCLEOTIDE SEQUENCE</scope>
    <source>
        <strain evidence="2">J43TS3</strain>
    </source>
</reference>
<keyword evidence="1" id="KW-0812">Transmembrane</keyword>
<protein>
    <submittedName>
        <fullName evidence="2">Uncharacterized protein</fullName>
    </submittedName>
</protein>
<dbReference type="AlphaFoldDB" id="A0A919X4Q7"/>
<name>A0A919X4Q7_9BACI</name>
<evidence type="ECO:0000256" key="1">
    <source>
        <dbReference type="SAM" id="Phobius"/>
    </source>
</evidence>
<feature type="transmembrane region" description="Helical" evidence="1">
    <location>
        <begin position="83"/>
        <end position="106"/>
    </location>
</feature>
<comment type="caution">
    <text evidence="2">The sequence shown here is derived from an EMBL/GenBank/DDBJ whole genome shotgun (WGS) entry which is preliminary data.</text>
</comment>
<feature type="transmembrane region" description="Helical" evidence="1">
    <location>
        <begin position="46"/>
        <end position="71"/>
    </location>
</feature>
<evidence type="ECO:0000313" key="2">
    <source>
        <dbReference type="EMBL" id="GIO25851.1"/>
    </source>
</evidence>
<organism evidence="2 3">
    <name type="scientific">Ornithinibacillus bavariensis</name>
    <dbReference type="NCBI Taxonomy" id="545502"/>
    <lineage>
        <taxon>Bacteria</taxon>
        <taxon>Bacillati</taxon>
        <taxon>Bacillota</taxon>
        <taxon>Bacilli</taxon>
        <taxon>Bacillales</taxon>
        <taxon>Bacillaceae</taxon>
        <taxon>Ornithinibacillus</taxon>
    </lineage>
</organism>
<dbReference type="EMBL" id="BORP01000001">
    <property type="protein sequence ID" value="GIO25851.1"/>
    <property type="molecule type" value="Genomic_DNA"/>
</dbReference>
<keyword evidence="3" id="KW-1185">Reference proteome</keyword>
<dbReference type="RefSeq" id="WP_212919362.1">
    <property type="nucleotide sequence ID" value="NZ_BORP01000001.1"/>
</dbReference>
<gene>
    <name evidence="2" type="ORF">J43TS3_04620</name>
</gene>